<name>A0A0U9HDF0_9FIRM</name>
<dbReference type="Proteomes" id="UP000062160">
    <property type="component" value="Unassembled WGS sequence"/>
</dbReference>
<keyword evidence="1" id="KW-0051">Antiviral defense</keyword>
<dbReference type="STRING" id="224999.GCA_001485475_00772"/>
<dbReference type="CDD" id="cd09693">
    <property type="entry name" value="Cas5_I"/>
    <property type="match status" value="1"/>
</dbReference>
<accession>A0A0U9HDF0</accession>
<evidence type="ECO:0000313" key="2">
    <source>
        <dbReference type="EMBL" id="GAQ24766.1"/>
    </source>
</evidence>
<dbReference type="EMBL" id="DF977000">
    <property type="protein sequence ID" value="GAQ24766.1"/>
    <property type="molecule type" value="Genomic_DNA"/>
</dbReference>
<gene>
    <name evidence="2" type="ORF">TSYNT_6146</name>
</gene>
<dbReference type="InterPro" id="IPR013422">
    <property type="entry name" value="CRISPR-assoc_prot_Cas5_N"/>
</dbReference>
<proteinExistence type="predicted"/>
<dbReference type="GO" id="GO:0043571">
    <property type="term" value="P:maintenance of CRISPR repeat elements"/>
    <property type="evidence" value="ECO:0007669"/>
    <property type="project" value="InterPro"/>
</dbReference>
<keyword evidence="3" id="KW-1185">Reference proteome</keyword>
<evidence type="ECO:0000313" key="3">
    <source>
        <dbReference type="Proteomes" id="UP000062160"/>
    </source>
</evidence>
<reference evidence="2" key="1">
    <citation type="journal article" date="2016" name="Genome Announc.">
        <title>Draft Genome Sequence of the Syntrophic Lactate-Degrading Bacterium Tepidanaerobacter syntrophicus JLT.</title>
        <authorList>
            <person name="Matsuura N."/>
            <person name="Ohashi A."/>
            <person name="Tourlousse D.M."/>
            <person name="Sekiguchi Y."/>
        </authorList>
    </citation>
    <scope>NUCLEOTIDE SEQUENCE [LARGE SCALE GENOMIC DNA]</scope>
    <source>
        <strain evidence="2">JL</strain>
    </source>
</reference>
<dbReference type="RefSeq" id="WP_059031898.1">
    <property type="nucleotide sequence ID" value="NZ_DF977000.1"/>
</dbReference>
<sequence length="247" mass="27789">MKGISIEVEAITASFREAAGQLYHETLPLPPPSTLAGFAGAAMGKSFEETLSFFKRYHIGVGCQGNYQGKGRDLWNYEKIKSGGKSGTDIVIREFLYEFRGKLYYMCEDKEIAKELYNAFTAPYYGLTLGTSDDIAKLSKVTWHDDLKIGKSSEIDNTWIYGDQLSNLELDWEKISKTPIAKTIKPAIVKLLPVDYTFETDGARQACSYQTFTFLGDNQKPTNPVSVYFFDDTVVSLCYIFNEKGNE</sequence>
<dbReference type="AlphaFoldDB" id="A0A0U9HDF0"/>
<dbReference type="Gene3D" id="3.30.70.2660">
    <property type="match status" value="1"/>
</dbReference>
<dbReference type="NCBIfam" id="TIGR02593">
    <property type="entry name" value="CRISPR_cas5"/>
    <property type="match status" value="1"/>
</dbReference>
<organism evidence="2">
    <name type="scientific">Tepidanaerobacter syntrophicus</name>
    <dbReference type="NCBI Taxonomy" id="224999"/>
    <lineage>
        <taxon>Bacteria</taxon>
        <taxon>Bacillati</taxon>
        <taxon>Bacillota</taxon>
        <taxon>Clostridia</taxon>
        <taxon>Thermosediminibacterales</taxon>
        <taxon>Tepidanaerobacteraceae</taxon>
        <taxon>Tepidanaerobacter</taxon>
    </lineage>
</organism>
<dbReference type="InterPro" id="IPR021124">
    <property type="entry name" value="CRISPR-assoc_prot_Cas5"/>
</dbReference>
<dbReference type="Pfam" id="PF09704">
    <property type="entry name" value="Cas_Cas5d"/>
    <property type="match status" value="1"/>
</dbReference>
<protein>
    <submittedName>
        <fullName evidence="2">CRISPR-associated protein Cas5t</fullName>
    </submittedName>
</protein>
<evidence type="ECO:0000256" key="1">
    <source>
        <dbReference type="ARBA" id="ARBA00023118"/>
    </source>
</evidence>
<dbReference type="GO" id="GO:0051607">
    <property type="term" value="P:defense response to virus"/>
    <property type="evidence" value="ECO:0007669"/>
    <property type="project" value="UniProtKB-KW"/>
</dbReference>